<comment type="caution">
    <text evidence="3">The sequence shown here is derived from an EMBL/GenBank/DDBJ whole genome shotgun (WGS) entry which is preliminary data.</text>
</comment>
<proteinExistence type="predicted"/>
<dbReference type="PANTHER" id="PTHR14969:SF13">
    <property type="entry name" value="AT30094P"/>
    <property type="match status" value="1"/>
</dbReference>
<dbReference type="GO" id="GO:0042392">
    <property type="term" value="F:sphingosine-1-phosphate phosphatase activity"/>
    <property type="evidence" value="ECO:0007669"/>
    <property type="project" value="TreeGrafter"/>
</dbReference>
<evidence type="ECO:0000256" key="1">
    <source>
        <dbReference type="SAM" id="Phobius"/>
    </source>
</evidence>
<evidence type="ECO:0000313" key="3">
    <source>
        <dbReference type="EMBL" id="KAK2716025.1"/>
    </source>
</evidence>
<accession>A0AA88LC67</accession>
<dbReference type="Proteomes" id="UP001187531">
    <property type="component" value="Unassembled WGS sequence"/>
</dbReference>
<dbReference type="InterPro" id="IPR036938">
    <property type="entry name" value="PAP2/HPO_sf"/>
</dbReference>
<dbReference type="SMART" id="SM00014">
    <property type="entry name" value="acidPPc"/>
    <property type="match status" value="1"/>
</dbReference>
<keyword evidence="1" id="KW-0472">Membrane</keyword>
<dbReference type="AlphaFoldDB" id="A0AA88LC67"/>
<reference evidence="3" key="1">
    <citation type="submission" date="2023-07" db="EMBL/GenBank/DDBJ databases">
        <title>Chromosome-level genome assembly of Artemia franciscana.</title>
        <authorList>
            <person name="Jo E."/>
        </authorList>
    </citation>
    <scope>NUCLEOTIDE SEQUENCE</scope>
    <source>
        <tissue evidence="3">Whole body</tissue>
    </source>
</reference>
<feature type="transmembrane region" description="Helical" evidence="1">
    <location>
        <begin position="47"/>
        <end position="66"/>
    </location>
</feature>
<keyword evidence="1" id="KW-0812">Transmembrane</keyword>
<dbReference type="PANTHER" id="PTHR14969">
    <property type="entry name" value="SPHINGOSINE-1-PHOSPHATE PHOSPHOHYDROLASE"/>
    <property type="match status" value="1"/>
</dbReference>
<protein>
    <recommendedName>
        <fullName evidence="2">Phosphatidic acid phosphatase type 2/haloperoxidase domain-containing protein</fullName>
    </recommendedName>
</protein>
<dbReference type="EMBL" id="JAVRJZ010000012">
    <property type="protein sequence ID" value="KAK2716025.1"/>
    <property type="molecule type" value="Genomic_DNA"/>
</dbReference>
<keyword evidence="4" id="KW-1185">Reference proteome</keyword>
<feature type="transmembrane region" description="Helical" evidence="1">
    <location>
        <begin position="169"/>
        <end position="186"/>
    </location>
</feature>
<keyword evidence="1" id="KW-1133">Transmembrane helix</keyword>
<evidence type="ECO:0000259" key="2">
    <source>
        <dbReference type="SMART" id="SM00014"/>
    </source>
</evidence>
<dbReference type="Gene3D" id="1.20.144.10">
    <property type="entry name" value="Phosphatidic acid phosphatase type 2/haloperoxidase"/>
    <property type="match status" value="1"/>
</dbReference>
<evidence type="ECO:0000313" key="4">
    <source>
        <dbReference type="Proteomes" id="UP001187531"/>
    </source>
</evidence>
<organism evidence="3 4">
    <name type="scientific">Artemia franciscana</name>
    <name type="common">Brine shrimp</name>
    <name type="synonym">Artemia sanfranciscana</name>
    <dbReference type="NCBI Taxonomy" id="6661"/>
    <lineage>
        <taxon>Eukaryota</taxon>
        <taxon>Metazoa</taxon>
        <taxon>Ecdysozoa</taxon>
        <taxon>Arthropoda</taxon>
        <taxon>Crustacea</taxon>
        <taxon>Branchiopoda</taxon>
        <taxon>Anostraca</taxon>
        <taxon>Artemiidae</taxon>
        <taxon>Artemia</taxon>
    </lineage>
</organism>
<dbReference type="SUPFAM" id="SSF48317">
    <property type="entry name" value="Acid phosphatase/Vanadium-dependent haloperoxidase"/>
    <property type="match status" value="1"/>
</dbReference>
<sequence>MEEEKRIPPPWLQNILVKDKQITEYLLECMEKSLPRGLSSYKNHMQFLGLTSNGLLWLPLSIWFIWLTETASKEEIYVNLFFGLVLDVIIVAFVKAYTRRRRPKKPHDEILLAMDKFSFPSGHGSRSAYLVTFTALSLLPLSLFSFLVVLCLVLWGLAVAASRIALQRHYILDVTAGCFLGLLLAFSQRGIFWASEEWSHSFAHWMKYGLMSDYSI</sequence>
<feature type="transmembrane region" description="Helical" evidence="1">
    <location>
        <begin position="78"/>
        <end position="97"/>
    </location>
</feature>
<dbReference type="InterPro" id="IPR000326">
    <property type="entry name" value="PAP2/HPO"/>
</dbReference>
<gene>
    <name evidence="3" type="ORF">QYM36_010558</name>
</gene>
<feature type="transmembrane region" description="Helical" evidence="1">
    <location>
        <begin position="128"/>
        <end position="157"/>
    </location>
</feature>
<dbReference type="Pfam" id="PF01569">
    <property type="entry name" value="PAP2"/>
    <property type="match status" value="1"/>
</dbReference>
<dbReference type="EMBL" id="JAVRJZ010000012">
    <property type="protein sequence ID" value="KAK2716026.1"/>
    <property type="molecule type" value="Genomic_DNA"/>
</dbReference>
<feature type="domain" description="Phosphatidic acid phosphatase type 2/haloperoxidase" evidence="2">
    <location>
        <begin position="75"/>
        <end position="189"/>
    </location>
</feature>
<name>A0AA88LC67_ARTSF</name>